<reference evidence="2" key="1">
    <citation type="submission" date="2018-05" db="EMBL/GenBank/DDBJ databases">
        <authorList>
            <person name="Lanie J.A."/>
            <person name="Ng W.-L."/>
            <person name="Kazmierczak K.M."/>
            <person name="Andrzejewski T.M."/>
            <person name="Davidsen T.M."/>
            <person name="Wayne K.J."/>
            <person name="Tettelin H."/>
            <person name="Glass J.I."/>
            <person name="Rusch D."/>
            <person name="Podicherti R."/>
            <person name="Tsui H.-C.T."/>
            <person name="Winkler M.E."/>
        </authorList>
    </citation>
    <scope>NUCLEOTIDE SEQUENCE</scope>
</reference>
<name>A0A381YTC6_9ZZZZ</name>
<dbReference type="EMBL" id="UINC01018997">
    <property type="protein sequence ID" value="SVA80204.1"/>
    <property type="molecule type" value="Genomic_DNA"/>
</dbReference>
<evidence type="ECO:0000313" key="2">
    <source>
        <dbReference type="EMBL" id="SVA80204.1"/>
    </source>
</evidence>
<evidence type="ECO:0000256" key="1">
    <source>
        <dbReference type="SAM" id="MobiDB-lite"/>
    </source>
</evidence>
<proteinExistence type="predicted"/>
<dbReference type="AlphaFoldDB" id="A0A381YTC6"/>
<sequence>MKTLLTTIATVLVAGGTTLAQQSSPPTEAKRAEPATEAATSVRERETHKPQEYGRGKLAVKDPADFRMEGKQIFSGPQSGEKLPPFRATSLAGDNKDKELNPIELAGSNPQILLFQDESGVAIRGLFGVAKAIRKIERKTEQDLHIACVFLCDDAETITSQFASVFQNMRERGIDLIAISKDGRDGPGAYGLNRTVSQTIILARDGKVTRNFVFPQGLLQSDPHLMGGIAELIGEERETVARWLAGAAEGDARMRRNDDPQSAAKAAFREKLGEFVKDGKITREDAGELYRAAFPER</sequence>
<feature type="compositionally biased region" description="Basic and acidic residues" evidence="1">
    <location>
        <begin position="42"/>
        <end position="55"/>
    </location>
</feature>
<organism evidence="2">
    <name type="scientific">marine metagenome</name>
    <dbReference type="NCBI Taxonomy" id="408172"/>
    <lineage>
        <taxon>unclassified sequences</taxon>
        <taxon>metagenomes</taxon>
        <taxon>ecological metagenomes</taxon>
    </lineage>
</organism>
<protein>
    <submittedName>
        <fullName evidence="2">Uncharacterized protein</fullName>
    </submittedName>
</protein>
<gene>
    <name evidence="2" type="ORF">METZ01_LOCUS133058</name>
</gene>
<accession>A0A381YTC6</accession>
<feature type="region of interest" description="Disordered" evidence="1">
    <location>
        <begin position="19"/>
        <end position="55"/>
    </location>
</feature>